<gene>
    <name evidence="3" type="ORF">ACFQS1_23255</name>
</gene>
<evidence type="ECO:0000256" key="1">
    <source>
        <dbReference type="SAM" id="MobiDB-lite"/>
    </source>
</evidence>
<sequence length="115" mass="12681">MTRIRRPSPQTAAVLHALADEPSAWRYGYELGQQVGLRAGSLYPILMRLTDRGLLESTWESEPPAGRPPRHLYRLTEPGRQLAAEVAAEQPSPAVARSQAPRARALRPAEFGGAW</sequence>
<comment type="caution">
    <text evidence="3">The sequence shown here is derived from an EMBL/GenBank/DDBJ whole genome shotgun (WGS) entry which is preliminary data.</text>
</comment>
<dbReference type="InterPro" id="IPR005149">
    <property type="entry name" value="Tscrpt_reg_PadR_N"/>
</dbReference>
<name>A0ABW2HZ78_9ACTN</name>
<accession>A0ABW2HZ78</accession>
<dbReference type="InterPro" id="IPR036390">
    <property type="entry name" value="WH_DNA-bd_sf"/>
</dbReference>
<reference evidence="4" key="1">
    <citation type="journal article" date="2019" name="Int. J. Syst. Evol. Microbiol.">
        <title>The Global Catalogue of Microorganisms (GCM) 10K type strain sequencing project: providing services to taxonomists for standard genome sequencing and annotation.</title>
        <authorList>
            <consortium name="The Broad Institute Genomics Platform"/>
            <consortium name="The Broad Institute Genome Sequencing Center for Infectious Disease"/>
            <person name="Wu L."/>
            <person name="Ma J."/>
        </authorList>
    </citation>
    <scope>NUCLEOTIDE SEQUENCE [LARGE SCALE GENOMIC DNA]</scope>
    <source>
        <strain evidence="4">XZYJT-10</strain>
    </source>
</reference>
<dbReference type="Gene3D" id="1.10.10.10">
    <property type="entry name" value="Winged helix-like DNA-binding domain superfamily/Winged helix DNA-binding domain"/>
    <property type="match status" value="1"/>
</dbReference>
<dbReference type="InterPro" id="IPR052509">
    <property type="entry name" value="Metal_resp_DNA-bind_regulator"/>
</dbReference>
<dbReference type="PANTHER" id="PTHR33169:SF14">
    <property type="entry name" value="TRANSCRIPTIONAL REGULATOR RV3488"/>
    <property type="match status" value="1"/>
</dbReference>
<protein>
    <submittedName>
        <fullName evidence="3">PadR family transcriptional regulator</fullName>
    </submittedName>
</protein>
<dbReference type="Pfam" id="PF03551">
    <property type="entry name" value="PadR"/>
    <property type="match status" value="1"/>
</dbReference>
<evidence type="ECO:0000313" key="4">
    <source>
        <dbReference type="Proteomes" id="UP001596548"/>
    </source>
</evidence>
<organism evidence="3 4">
    <name type="scientific">Paractinoplanes rhizophilus</name>
    <dbReference type="NCBI Taxonomy" id="1416877"/>
    <lineage>
        <taxon>Bacteria</taxon>
        <taxon>Bacillati</taxon>
        <taxon>Actinomycetota</taxon>
        <taxon>Actinomycetes</taxon>
        <taxon>Micromonosporales</taxon>
        <taxon>Micromonosporaceae</taxon>
        <taxon>Paractinoplanes</taxon>
    </lineage>
</organism>
<dbReference type="SUPFAM" id="SSF46785">
    <property type="entry name" value="Winged helix' DNA-binding domain"/>
    <property type="match status" value="1"/>
</dbReference>
<dbReference type="RefSeq" id="WP_378971861.1">
    <property type="nucleotide sequence ID" value="NZ_JBHTBJ010000018.1"/>
</dbReference>
<dbReference type="EMBL" id="JBHTBJ010000018">
    <property type="protein sequence ID" value="MFC7276920.1"/>
    <property type="molecule type" value="Genomic_DNA"/>
</dbReference>
<feature type="domain" description="Transcription regulator PadR N-terminal" evidence="2">
    <location>
        <begin position="14"/>
        <end position="84"/>
    </location>
</feature>
<evidence type="ECO:0000259" key="2">
    <source>
        <dbReference type="Pfam" id="PF03551"/>
    </source>
</evidence>
<dbReference type="InterPro" id="IPR036388">
    <property type="entry name" value="WH-like_DNA-bd_sf"/>
</dbReference>
<feature type="region of interest" description="Disordered" evidence="1">
    <location>
        <begin position="87"/>
        <end position="115"/>
    </location>
</feature>
<proteinExistence type="predicted"/>
<keyword evidence="4" id="KW-1185">Reference proteome</keyword>
<evidence type="ECO:0000313" key="3">
    <source>
        <dbReference type="EMBL" id="MFC7276920.1"/>
    </source>
</evidence>
<dbReference type="Proteomes" id="UP001596548">
    <property type="component" value="Unassembled WGS sequence"/>
</dbReference>
<dbReference type="PANTHER" id="PTHR33169">
    <property type="entry name" value="PADR-FAMILY TRANSCRIPTIONAL REGULATOR"/>
    <property type="match status" value="1"/>
</dbReference>